<sequence length="72" mass="8190">MMAQIQQAANADKTRCLSISDYDKELDLRDAEELENWIMLYGWEKETNTDHEANQRNAEVVRSLQASAASAT</sequence>
<reference evidence="2" key="2">
    <citation type="submission" date="2015-01" db="EMBL/GenBank/DDBJ databases">
        <title>Evolutionary Origins and Diversification of the Mycorrhizal Mutualists.</title>
        <authorList>
            <consortium name="DOE Joint Genome Institute"/>
            <consortium name="Mycorrhizal Genomics Consortium"/>
            <person name="Kohler A."/>
            <person name="Kuo A."/>
            <person name="Nagy L.G."/>
            <person name="Floudas D."/>
            <person name="Copeland A."/>
            <person name="Barry K.W."/>
            <person name="Cichocki N."/>
            <person name="Veneault-Fourrey C."/>
            <person name="LaButti K."/>
            <person name="Lindquist E.A."/>
            <person name="Lipzen A."/>
            <person name="Lundell T."/>
            <person name="Morin E."/>
            <person name="Murat C."/>
            <person name="Riley R."/>
            <person name="Ohm R."/>
            <person name="Sun H."/>
            <person name="Tunlid A."/>
            <person name="Henrissat B."/>
            <person name="Grigoriev I.V."/>
            <person name="Hibbett D.S."/>
            <person name="Martin F."/>
        </authorList>
    </citation>
    <scope>NUCLEOTIDE SEQUENCE [LARGE SCALE GENOMIC DNA]</scope>
    <source>
        <strain evidence="2">Zn</strain>
    </source>
</reference>
<evidence type="ECO:0000313" key="2">
    <source>
        <dbReference type="Proteomes" id="UP000054321"/>
    </source>
</evidence>
<evidence type="ECO:0000313" key="1">
    <source>
        <dbReference type="EMBL" id="KIM97005.1"/>
    </source>
</evidence>
<organism evidence="1 2">
    <name type="scientific">Oidiodendron maius (strain Zn)</name>
    <dbReference type="NCBI Taxonomy" id="913774"/>
    <lineage>
        <taxon>Eukaryota</taxon>
        <taxon>Fungi</taxon>
        <taxon>Dikarya</taxon>
        <taxon>Ascomycota</taxon>
        <taxon>Pezizomycotina</taxon>
        <taxon>Leotiomycetes</taxon>
        <taxon>Leotiomycetes incertae sedis</taxon>
        <taxon>Myxotrichaceae</taxon>
        <taxon>Oidiodendron</taxon>
    </lineage>
</organism>
<accession>A0A0C3GLL0</accession>
<dbReference type="HOGENOM" id="CLU_2722844_0_0_1"/>
<reference evidence="1 2" key="1">
    <citation type="submission" date="2014-04" db="EMBL/GenBank/DDBJ databases">
        <authorList>
            <consortium name="DOE Joint Genome Institute"/>
            <person name="Kuo A."/>
            <person name="Martino E."/>
            <person name="Perotto S."/>
            <person name="Kohler A."/>
            <person name="Nagy L.G."/>
            <person name="Floudas D."/>
            <person name="Copeland A."/>
            <person name="Barry K.W."/>
            <person name="Cichocki N."/>
            <person name="Veneault-Fourrey C."/>
            <person name="LaButti K."/>
            <person name="Lindquist E.A."/>
            <person name="Lipzen A."/>
            <person name="Lundell T."/>
            <person name="Morin E."/>
            <person name="Murat C."/>
            <person name="Sun H."/>
            <person name="Tunlid A."/>
            <person name="Henrissat B."/>
            <person name="Grigoriev I.V."/>
            <person name="Hibbett D.S."/>
            <person name="Martin F."/>
            <person name="Nordberg H.P."/>
            <person name="Cantor M.N."/>
            <person name="Hua S.X."/>
        </authorList>
    </citation>
    <scope>NUCLEOTIDE SEQUENCE [LARGE SCALE GENOMIC DNA]</scope>
    <source>
        <strain evidence="1 2">Zn</strain>
    </source>
</reference>
<protein>
    <submittedName>
        <fullName evidence="1">Uncharacterized protein</fullName>
    </submittedName>
</protein>
<dbReference type="InParanoid" id="A0A0C3GLL0"/>
<proteinExistence type="predicted"/>
<dbReference type="EMBL" id="KN832883">
    <property type="protein sequence ID" value="KIM97005.1"/>
    <property type="molecule type" value="Genomic_DNA"/>
</dbReference>
<gene>
    <name evidence="1" type="ORF">OIDMADRAFT_58550</name>
</gene>
<name>A0A0C3GLL0_OIDMZ</name>
<dbReference type="Proteomes" id="UP000054321">
    <property type="component" value="Unassembled WGS sequence"/>
</dbReference>
<dbReference type="AlphaFoldDB" id="A0A0C3GLL0"/>
<keyword evidence="2" id="KW-1185">Reference proteome</keyword>